<proteinExistence type="predicted"/>
<dbReference type="EMBL" id="AUSU01009304">
    <property type="protein sequence ID" value="EPS58349.1"/>
    <property type="molecule type" value="Genomic_DNA"/>
</dbReference>
<keyword evidence="3" id="KW-1185">Reference proteome</keyword>
<evidence type="ECO:0000313" key="3">
    <source>
        <dbReference type="Proteomes" id="UP000015453"/>
    </source>
</evidence>
<protein>
    <submittedName>
        <fullName evidence="2">Uncharacterized protein</fullName>
    </submittedName>
</protein>
<evidence type="ECO:0000256" key="1">
    <source>
        <dbReference type="SAM" id="MobiDB-lite"/>
    </source>
</evidence>
<dbReference type="AlphaFoldDB" id="S8BVJ8"/>
<organism evidence="2 3">
    <name type="scientific">Genlisea aurea</name>
    <dbReference type="NCBI Taxonomy" id="192259"/>
    <lineage>
        <taxon>Eukaryota</taxon>
        <taxon>Viridiplantae</taxon>
        <taxon>Streptophyta</taxon>
        <taxon>Embryophyta</taxon>
        <taxon>Tracheophyta</taxon>
        <taxon>Spermatophyta</taxon>
        <taxon>Magnoliopsida</taxon>
        <taxon>eudicotyledons</taxon>
        <taxon>Gunneridae</taxon>
        <taxon>Pentapetalae</taxon>
        <taxon>asterids</taxon>
        <taxon>lamiids</taxon>
        <taxon>Lamiales</taxon>
        <taxon>Lentibulariaceae</taxon>
        <taxon>Genlisea</taxon>
    </lineage>
</organism>
<evidence type="ECO:0000313" key="2">
    <source>
        <dbReference type="EMBL" id="EPS58349.1"/>
    </source>
</evidence>
<sequence length="109" mass="11899">MAAKLKTYVLDGLFTKGQSVGESVHLAIMALEEASEKLKALAPGDRKKVEKSSKGDKECSSPNLPAWRTFSNPCTEGLGSKRISHTKLWISCLRFAKRSKSPPPHTLTS</sequence>
<name>S8BVJ8_9LAMI</name>
<dbReference type="Proteomes" id="UP000015453">
    <property type="component" value="Unassembled WGS sequence"/>
</dbReference>
<feature type="region of interest" description="Disordered" evidence="1">
    <location>
        <begin position="41"/>
        <end position="62"/>
    </location>
</feature>
<feature type="compositionally biased region" description="Basic and acidic residues" evidence="1">
    <location>
        <begin position="41"/>
        <end position="59"/>
    </location>
</feature>
<gene>
    <name evidence="2" type="ORF">M569_16466</name>
</gene>
<comment type="caution">
    <text evidence="2">The sequence shown here is derived from an EMBL/GenBank/DDBJ whole genome shotgun (WGS) entry which is preliminary data.</text>
</comment>
<reference evidence="2 3" key="1">
    <citation type="journal article" date="2013" name="BMC Genomics">
        <title>The miniature genome of a carnivorous plant Genlisea aurea contains a low number of genes and short non-coding sequences.</title>
        <authorList>
            <person name="Leushkin E.V."/>
            <person name="Sutormin R.A."/>
            <person name="Nabieva E.R."/>
            <person name="Penin A.A."/>
            <person name="Kondrashov A.S."/>
            <person name="Logacheva M.D."/>
        </authorList>
    </citation>
    <scope>NUCLEOTIDE SEQUENCE [LARGE SCALE GENOMIC DNA]</scope>
</reference>
<accession>S8BVJ8</accession>